<evidence type="ECO:0000313" key="3">
    <source>
        <dbReference type="EMBL" id="PJK29254.1"/>
    </source>
</evidence>
<dbReference type="Pfam" id="PF07238">
    <property type="entry name" value="PilZ"/>
    <property type="match status" value="1"/>
</dbReference>
<sequence>MDRRDPYPVPPRCPEGAASGCFDDGASPPPPRPMSNVTTVAFSGTGIARTAPEVIQNHWGVKQVQRIETKYSDRRRHSRIELVRSMLAAITEGGVSVTCRLRDISLSGARVTIDHPMALSADVIEFVVDGIRITAEIVWRSVREIGLRFVDPAGNQSVQLFERVITGAFLGEPHRSSCA</sequence>
<dbReference type="SUPFAM" id="SSF141371">
    <property type="entry name" value="PilZ domain-like"/>
    <property type="match status" value="1"/>
</dbReference>
<dbReference type="OrthoDB" id="9798164at2"/>
<accession>A0A2M9G0Q6</accession>
<reference evidence="3 4" key="1">
    <citation type="submission" date="2017-11" db="EMBL/GenBank/DDBJ databases">
        <title>Draft genome sequence of Rhizobiales bacterium SY3-13.</title>
        <authorList>
            <person name="Sun C."/>
        </authorList>
    </citation>
    <scope>NUCLEOTIDE SEQUENCE [LARGE SCALE GENOMIC DNA]</scope>
    <source>
        <strain evidence="3 4">SY3-13</strain>
    </source>
</reference>
<dbReference type="InterPro" id="IPR009875">
    <property type="entry name" value="PilZ_domain"/>
</dbReference>
<protein>
    <recommendedName>
        <fullName evidence="2">PilZ domain-containing protein</fullName>
    </recommendedName>
</protein>
<keyword evidence="4" id="KW-1185">Reference proteome</keyword>
<dbReference type="Proteomes" id="UP000229498">
    <property type="component" value="Unassembled WGS sequence"/>
</dbReference>
<comment type="caution">
    <text evidence="3">The sequence shown here is derived from an EMBL/GenBank/DDBJ whole genome shotgun (WGS) entry which is preliminary data.</text>
</comment>
<evidence type="ECO:0000256" key="1">
    <source>
        <dbReference type="SAM" id="MobiDB-lite"/>
    </source>
</evidence>
<evidence type="ECO:0000313" key="4">
    <source>
        <dbReference type="Proteomes" id="UP000229498"/>
    </source>
</evidence>
<feature type="region of interest" description="Disordered" evidence="1">
    <location>
        <begin position="1"/>
        <end position="34"/>
    </location>
</feature>
<proteinExistence type="predicted"/>
<gene>
    <name evidence="3" type="ORF">CVT23_12730</name>
</gene>
<dbReference type="Gene3D" id="2.40.10.220">
    <property type="entry name" value="predicted glycosyltransferase like domains"/>
    <property type="match status" value="1"/>
</dbReference>
<feature type="domain" description="PilZ" evidence="2">
    <location>
        <begin position="73"/>
        <end position="163"/>
    </location>
</feature>
<dbReference type="AlphaFoldDB" id="A0A2M9G0Q6"/>
<organism evidence="3 4">
    <name type="scientific">Minwuia thermotolerans</name>
    <dbReference type="NCBI Taxonomy" id="2056226"/>
    <lineage>
        <taxon>Bacteria</taxon>
        <taxon>Pseudomonadati</taxon>
        <taxon>Pseudomonadota</taxon>
        <taxon>Alphaproteobacteria</taxon>
        <taxon>Minwuiales</taxon>
        <taxon>Minwuiaceae</taxon>
        <taxon>Minwuia</taxon>
    </lineage>
</organism>
<name>A0A2M9G0Q6_9PROT</name>
<dbReference type="GO" id="GO:0035438">
    <property type="term" value="F:cyclic-di-GMP binding"/>
    <property type="evidence" value="ECO:0007669"/>
    <property type="project" value="InterPro"/>
</dbReference>
<evidence type="ECO:0000259" key="2">
    <source>
        <dbReference type="Pfam" id="PF07238"/>
    </source>
</evidence>
<dbReference type="EMBL" id="PHIG01000034">
    <property type="protein sequence ID" value="PJK29254.1"/>
    <property type="molecule type" value="Genomic_DNA"/>
</dbReference>